<keyword evidence="7" id="KW-0902">Two-component regulatory system</keyword>
<evidence type="ECO:0000256" key="7">
    <source>
        <dbReference type="ARBA" id="ARBA00023012"/>
    </source>
</evidence>
<dbReference type="CDD" id="cd00130">
    <property type="entry name" value="PAS"/>
    <property type="match status" value="1"/>
</dbReference>
<dbReference type="SMART" id="SM00388">
    <property type="entry name" value="HisKA"/>
    <property type="match status" value="1"/>
</dbReference>
<evidence type="ECO:0000256" key="4">
    <source>
        <dbReference type="ARBA" id="ARBA00022553"/>
    </source>
</evidence>
<dbReference type="PANTHER" id="PTHR43711:SF1">
    <property type="entry name" value="HISTIDINE KINASE 1"/>
    <property type="match status" value="1"/>
</dbReference>
<dbReference type="EMBL" id="JAULSC010000010">
    <property type="protein sequence ID" value="MDO3396339.1"/>
    <property type="molecule type" value="Genomic_DNA"/>
</dbReference>
<feature type="domain" description="Histidine kinase" evidence="9">
    <location>
        <begin position="134"/>
        <end position="354"/>
    </location>
</feature>
<keyword evidence="5" id="KW-0808">Transferase</keyword>
<dbReference type="PANTHER" id="PTHR43711">
    <property type="entry name" value="TWO-COMPONENT HISTIDINE KINASE"/>
    <property type="match status" value="1"/>
</dbReference>
<comment type="caution">
    <text evidence="11">The sequence shown here is derived from an EMBL/GenBank/DDBJ whole genome shotgun (WGS) entry which is preliminary data.</text>
</comment>
<dbReference type="NCBIfam" id="TIGR00229">
    <property type="entry name" value="sensory_box"/>
    <property type="match status" value="1"/>
</dbReference>
<reference evidence="11" key="1">
    <citation type="submission" date="2023-06" db="EMBL/GenBank/DDBJ databases">
        <title>Genome sequence of Nocardioides sp. SOB44.</title>
        <authorList>
            <person name="Zhang G."/>
        </authorList>
    </citation>
    <scope>NUCLEOTIDE SEQUENCE</scope>
    <source>
        <strain evidence="11">SOB44</strain>
    </source>
</reference>
<keyword evidence="11" id="KW-0067">ATP-binding</keyword>
<evidence type="ECO:0000259" key="9">
    <source>
        <dbReference type="PROSITE" id="PS50109"/>
    </source>
</evidence>
<keyword evidence="12" id="KW-1185">Reference proteome</keyword>
<dbReference type="RefSeq" id="WP_302708331.1">
    <property type="nucleotide sequence ID" value="NZ_JAULSC010000010.1"/>
</dbReference>
<dbReference type="EC" id="2.7.13.3" evidence="3"/>
<comment type="catalytic activity">
    <reaction evidence="1">
        <text>ATP + protein L-histidine = ADP + protein N-phospho-L-histidine.</text>
        <dbReference type="EC" id="2.7.13.3"/>
    </reaction>
</comment>
<dbReference type="InterPro" id="IPR003594">
    <property type="entry name" value="HATPase_dom"/>
</dbReference>
<evidence type="ECO:0000259" key="10">
    <source>
        <dbReference type="PROSITE" id="PS50112"/>
    </source>
</evidence>
<dbReference type="Pfam" id="PF00512">
    <property type="entry name" value="HisKA"/>
    <property type="match status" value="1"/>
</dbReference>
<accession>A0ABT8TQV2</accession>
<dbReference type="SUPFAM" id="SSF47384">
    <property type="entry name" value="Homodimeric domain of signal transducing histidine kinase"/>
    <property type="match status" value="1"/>
</dbReference>
<dbReference type="SMART" id="SM00091">
    <property type="entry name" value="PAS"/>
    <property type="match status" value="1"/>
</dbReference>
<evidence type="ECO:0000256" key="6">
    <source>
        <dbReference type="ARBA" id="ARBA00022777"/>
    </source>
</evidence>
<dbReference type="Gene3D" id="3.30.450.20">
    <property type="entry name" value="PAS domain"/>
    <property type="match status" value="1"/>
</dbReference>
<dbReference type="Pfam" id="PF13426">
    <property type="entry name" value="PAS_9"/>
    <property type="match status" value="1"/>
</dbReference>
<dbReference type="SMART" id="SM00387">
    <property type="entry name" value="HATPase_c"/>
    <property type="match status" value="1"/>
</dbReference>
<evidence type="ECO:0000313" key="11">
    <source>
        <dbReference type="EMBL" id="MDO3396339.1"/>
    </source>
</evidence>
<feature type="domain" description="PAS" evidence="10">
    <location>
        <begin position="4"/>
        <end position="56"/>
    </location>
</feature>
<name>A0ABT8TQV2_9ACTN</name>
<dbReference type="Gene3D" id="1.10.287.130">
    <property type="match status" value="1"/>
</dbReference>
<dbReference type="InterPro" id="IPR000014">
    <property type="entry name" value="PAS"/>
</dbReference>
<comment type="subcellular location">
    <subcellularLocation>
        <location evidence="2">Cell membrane</location>
    </subcellularLocation>
</comment>
<evidence type="ECO:0000256" key="8">
    <source>
        <dbReference type="SAM" id="MobiDB-lite"/>
    </source>
</evidence>
<dbReference type="InterPro" id="IPR036890">
    <property type="entry name" value="HATPase_C_sf"/>
</dbReference>
<keyword evidence="6" id="KW-0418">Kinase</keyword>
<dbReference type="Proteomes" id="UP001168363">
    <property type="component" value="Unassembled WGS sequence"/>
</dbReference>
<evidence type="ECO:0000256" key="2">
    <source>
        <dbReference type="ARBA" id="ARBA00004236"/>
    </source>
</evidence>
<evidence type="ECO:0000313" key="12">
    <source>
        <dbReference type="Proteomes" id="UP001168363"/>
    </source>
</evidence>
<dbReference type="GO" id="GO:0005524">
    <property type="term" value="F:ATP binding"/>
    <property type="evidence" value="ECO:0007669"/>
    <property type="project" value="UniProtKB-KW"/>
</dbReference>
<organism evidence="11 12">
    <name type="scientific">Nocardioides cremeus</name>
    <dbReference type="NCBI Taxonomy" id="3058044"/>
    <lineage>
        <taxon>Bacteria</taxon>
        <taxon>Bacillati</taxon>
        <taxon>Actinomycetota</taxon>
        <taxon>Actinomycetes</taxon>
        <taxon>Propionibacteriales</taxon>
        <taxon>Nocardioidaceae</taxon>
        <taxon>Nocardioides</taxon>
    </lineage>
</organism>
<dbReference type="InterPro" id="IPR035965">
    <property type="entry name" value="PAS-like_dom_sf"/>
</dbReference>
<dbReference type="PRINTS" id="PR00344">
    <property type="entry name" value="BCTRLSENSOR"/>
</dbReference>
<dbReference type="Gene3D" id="3.30.565.10">
    <property type="entry name" value="Histidine kinase-like ATPase, C-terminal domain"/>
    <property type="match status" value="1"/>
</dbReference>
<feature type="region of interest" description="Disordered" evidence="8">
    <location>
        <begin position="337"/>
        <end position="357"/>
    </location>
</feature>
<gene>
    <name evidence="11" type="ORF">QWJ41_11460</name>
</gene>
<keyword evidence="11" id="KW-0547">Nucleotide-binding</keyword>
<dbReference type="PROSITE" id="PS50109">
    <property type="entry name" value="HIS_KIN"/>
    <property type="match status" value="1"/>
</dbReference>
<protein>
    <recommendedName>
        <fullName evidence="3">histidine kinase</fullName>
        <ecNumber evidence="3">2.7.13.3</ecNumber>
    </recommendedName>
</protein>
<dbReference type="SUPFAM" id="SSF55874">
    <property type="entry name" value="ATPase domain of HSP90 chaperone/DNA topoisomerase II/histidine kinase"/>
    <property type="match status" value="1"/>
</dbReference>
<dbReference type="InterPro" id="IPR036097">
    <property type="entry name" value="HisK_dim/P_sf"/>
</dbReference>
<dbReference type="InterPro" id="IPR004358">
    <property type="entry name" value="Sig_transdc_His_kin-like_C"/>
</dbReference>
<dbReference type="Pfam" id="PF02518">
    <property type="entry name" value="HATPase_c"/>
    <property type="match status" value="1"/>
</dbReference>
<dbReference type="PROSITE" id="PS50112">
    <property type="entry name" value="PAS"/>
    <property type="match status" value="1"/>
</dbReference>
<evidence type="ECO:0000256" key="1">
    <source>
        <dbReference type="ARBA" id="ARBA00000085"/>
    </source>
</evidence>
<evidence type="ECO:0000256" key="3">
    <source>
        <dbReference type="ARBA" id="ARBA00012438"/>
    </source>
</evidence>
<dbReference type="InterPro" id="IPR005467">
    <property type="entry name" value="His_kinase_dom"/>
</dbReference>
<proteinExistence type="predicted"/>
<dbReference type="InterPro" id="IPR003661">
    <property type="entry name" value="HisK_dim/P_dom"/>
</dbReference>
<evidence type="ECO:0000256" key="5">
    <source>
        <dbReference type="ARBA" id="ARBA00022679"/>
    </source>
</evidence>
<dbReference type="InterPro" id="IPR050736">
    <property type="entry name" value="Sensor_HK_Regulatory"/>
</dbReference>
<dbReference type="CDD" id="cd00082">
    <property type="entry name" value="HisKA"/>
    <property type="match status" value="1"/>
</dbReference>
<dbReference type="SUPFAM" id="SSF55785">
    <property type="entry name" value="PYP-like sensor domain (PAS domain)"/>
    <property type="match status" value="1"/>
</dbReference>
<sequence>MATSSELLRATLDAVPDAVIVVGEDGVITAANTQVEPVFGYRPNELEGQRIEVLVPPRLRATHPGRRNGYSHRPMGLLQLPAYRRDGVEFPAEISLASVPFGETRLAVATVRDITERLRLEAEADRLRDELLATVTHELRTPLTSIIGYAELLDELEHDTLSPLGRDMLEKVRANADRELRLVTDLLTLAVGNLDQIRLRLQDVDVLALATEVVTDRRRDARRKSVALHVVGDADALPTVRGDRHRLTQVVDNLVANAVKFTPAGGRVDVTVSALADSVVITVADTGSGIEPAEQKKVFERLYRSRSATSGQVPGTGLGLALVHGIVEAHRGSVALTSTPGEGTTVTVQLPQRQPDD</sequence>
<keyword evidence="4" id="KW-0597">Phosphoprotein</keyword>